<sequence>MNTTTHSKRAQVNLRDSFWFLPTVYGLVSIVAVALVTWADNALLPLISKTIPNIFLTNQDIAKSLYSALITAILTMTTISFSTIMVVLTTYTTQFSPRTLQNFMKSRVTQHVLGVYSFGFIFTLLNLILLTENKKQALASPFFTVVVSIVVLAFFILFIHHSARFVQVNNLIGEIRKSTSTIIDKTFTKKSHLDAGNWDEAEIEHLKKAKPRYMFATKSGYIQHIQVKELVNWAKRNNLLLEAHFYIGDYVQKGMPMFTYWNQEDDIECDENECQEYLLIGNERTDLQDIEFSVQKLVEIAVKAISPGINDPHTAVNCINRIGSILAELGDKYDDIRYYADDDEQLRLIMEPNHFRDYLYASFYQIRIYGKHDISVMNAVLDALYRIAVVNKEPVKRDVWHFSKYMRSAIDEEGMAELDYKYYNKLLDKLAVACNQNMESERP</sequence>
<comment type="caution">
    <text evidence="2">The sequence shown here is derived from an EMBL/GenBank/DDBJ whole genome shotgun (WGS) entry which is preliminary data.</text>
</comment>
<feature type="transmembrane region" description="Helical" evidence="1">
    <location>
        <begin position="137"/>
        <end position="159"/>
    </location>
</feature>
<keyword evidence="3" id="KW-1185">Reference proteome</keyword>
<reference evidence="3" key="1">
    <citation type="journal article" date="2019" name="Int. J. Syst. Evol. Microbiol.">
        <title>The Global Catalogue of Microorganisms (GCM) 10K type strain sequencing project: providing services to taxonomists for standard genome sequencing and annotation.</title>
        <authorList>
            <consortium name="The Broad Institute Genomics Platform"/>
            <consortium name="The Broad Institute Genome Sequencing Center for Infectious Disease"/>
            <person name="Wu L."/>
            <person name="Ma J."/>
        </authorList>
    </citation>
    <scope>NUCLEOTIDE SEQUENCE [LARGE SCALE GENOMIC DNA]</scope>
    <source>
        <strain evidence="3">CCM 7282</strain>
    </source>
</reference>
<evidence type="ECO:0000256" key="1">
    <source>
        <dbReference type="SAM" id="Phobius"/>
    </source>
</evidence>
<dbReference type="EMBL" id="BMCJ01000007">
    <property type="protein sequence ID" value="GGD01333.1"/>
    <property type="molecule type" value="Genomic_DNA"/>
</dbReference>
<evidence type="ECO:0000313" key="3">
    <source>
        <dbReference type="Proteomes" id="UP000619534"/>
    </source>
</evidence>
<protein>
    <recommendedName>
        <fullName evidence="4">DUF2254 domain-containing protein</fullName>
    </recommendedName>
</protein>
<keyword evidence="1" id="KW-1133">Transmembrane helix</keyword>
<gene>
    <name evidence="2" type="ORF">GCM10007216_35070</name>
</gene>
<organism evidence="2 3">
    <name type="scientific">Thalassobacillus devorans</name>
    <dbReference type="NCBI Taxonomy" id="279813"/>
    <lineage>
        <taxon>Bacteria</taxon>
        <taxon>Bacillati</taxon>
        <taxon>Bacillota</taxon>
        <taxon>Bacilli</taxon>
        <taxon>Bacillales</taxon>
        <taxon>Bacillaceae</taxon>
        <taxon>Thalassobacillus</taxon>
    </lineage>
</organism>
<feature type="transmembrane region" description="Helical" evidence="1">
    <location>
        <begin position="65"/>
        <end position="91"/>
    </location>
</feature>
<keyword evidence="1" id="KW-0472">Membrane</keyword>
<dbReference type="RefSeq" id="WP_062438969.1">
    <property type="nucleotide sequence ID" value="NZ_BMCJ01000007.1"/>
</dbReference>
<dbReference type="Proteomes" id="UP000619534">
    <property type="component" value="Unassembled WGS sequence"/>
</dbReference>
<name>A0ABQ1PRF4_9BACI</name>
<keyword evidence="1" id="KW-0812">Transmembrane</keyword>
<dbReference type="Pfam" id="PF10011">
    <property type="entry name" value="DUF2254"/>
    <property type="match status" value="1"/>
</dbReference>
<feature type="transmembrane region" description="Helical" evidence="1">
    <location>
        <begin position="112"/>
        <end position="131"/>
    </location>
</feature>
<proteinExistence type="predicted"/>
<accession>A0ABQ1PRF4</accession>
<evidence type="ECO:0000313" key="2">
    <source>
        <dbReference type="EMBL" id="GGD01333.1"/>
    </source>
</evidence>
<dbReference type="InterPro" id="IPR018723">
    <property type="entry name" value="DUF2254_membrane"/>
</dbReference>
<evidence type="ECO:0008006" key="4">
    <source>
        <dbReference type="Google" id="ProtNLM"/>
    </source>
</evidence>
<feature type="transmembrane region" description="Helical" evidence="1">
    <location>
        <begin position="18"/>
        <end position="39"/>
    </location>
</feature>